<reference evidence="2 3" key="1">
    <citation type="submission" date="2021-01" db="EMBL/GenBank/DDBJ databases">
        <title>Diatom-associated Roseobacters Show Island Model of Population Structure.</title>
        <authorList>
            <person name="Qu L."/>
            <person name="Feng X."/>
            <person name="Chen Y."/>
            <person name="Li L."/>
            <person name="Wang X."/>
            <person name="Hu Z."/>
            <person name="Wang H."/>
            <person name="Luo H."/>
        </authorList>
    </citation>
    <scope>NUCLEOTIDE SEQUENCE [LARGE SCALE GENOMIC DNA]</scope>
    <source>
        <strain evidence="2 3">TR60-84</strain>
    </source>
</reference>
<feature type="region of interest" description="Disordered" evidence="1">
    <location>
        <begin position="36"/>
        <end position="64"/>
    </location>
</feature>
<protein>
    <submittedName>
        <fullName evidence="2">Uncharacterized protein</fullName>
    </submittedName>
</protein>
<name>A0AAE2VW45_9RHOB</name>
<accession>A0AAE2VW45</accession>
<evidence type="ECO:0000313" key="3">
    <source>
        <dbReference type="Proteomes" id="UP000732193"/>
    </source>
</evidence>
<sequence>MTVDVNKKAADFAAGMNKRYAAARVKCVAACKASDEKKKKANAEGEKRGMCMKDGGPVPKTKPEDRVVKLNFVVATSKVTKKRTGKEQAKSVLSGKSWTCASNHMADKARHVNISSEIPKKGDKGGFDKKSYQDKPKSCFGDGPEFAWKWETFKSEWAAEMKKQGFKNYKGKDGYGEGDAYHLELPDSRPKRSDAEVIACMVEYATQTRVNGKKKNDQFEKSWAKDLKKHIEAAEKKADPKKEGPR</sequence>
<gene>
    <name evidence="2" type="ORF">JQV55_04620</name>
</gene>
<comment type="caution">
    <text evidence="2">The sequence shown here is derived from an EMBL/GenBank/DDBJ whole genome shotgun (WGS) entry which is preliminary data.</text>
</comment>
<dbReference type="RefSeq" id="WP_203241392.1">
    <property type="nucleotide sequence ID" value="NZ_JAFBRH010000001.1"/>
</dbReference>
<organism evidence="2 3">
    <name type="scientific">Sulfitobacter geojensis</name>
    <dbReference type="NCBI Taxonomy" id="1342299"/>
    <lineage>
        <taxon>Bacteria</taxon>
        <taxon>Pseudomonadati</taxon>
        <taxon>Pseudomonadota</taxon>
        <taxon>Alphaproteobacteria</taxon>
        <taxon>Rhodobacterales</taxon>
        <taxon>Roseobacteraceae</taxon>
        <taxon>Sulfitobacter</taxon>
    </lineage>
</organism>
<evidence type="ECO:0000256" key="1">
    <source>
        <dbReference type="SAM" id="MobiDB-lite"/>
    </source>
</evidence>
<evidence type="ECO:0000313" key="2">
    <source>
        <dbReference type="EMBL" id="MBM1712836.1"/>
    </source>
</evidence>
<dbReference type="Proteomes" id="UP000732193">
    <property type="component" value="Unassembled WGS sequence"/>
</dbReference>
<proteinExistence type="predicted"/>
<feature type="compositionally biased region" description="Basic and acidic residues" evidence="1">
    <location>
        <begin position="36"/>
        <end position="51"/>
    </location>
</feature>
<dbReference type="EMBL" id="JAFBRM010000001">
    <property type="protein sequence ID" value="MBM1712836.1"/>
    <property type="molecule type" value="Genomic_DNA"/>
</dbReference>
<dbReference type="AlphaFoldDB" id="A0AAE2VW45"/>
<keyword evidence="3" id="KW-1185">Reference proteome</keyword>